<keyword evidence="1" id="KW-0472">Membrane</keyword>
<sequence length="445" mass="50501">MIGPGSGSRNVEYKAKADESFRRCVVYLSIAALALTGLGYDPLMRSREREAVDEAGEDEEHEGYYTGIEEEAAEEEEDVEINWQLNIYVARILAPAVVCFLIHWIAEINFVRRIYGVGHVVVCVFYKLLSVPKDIDVLLLLCGFASEFLFAGKMLLYIYQIVIYSPTGDRLSYIIYAVIAQCFGASVLPWIVTEFEEIWEHFQSFLILLVTMLQFFLLYPCDFWTDALTEGFEETSELKFPKLLTIANFGVVLLASVSNVTLQWFINNNETLLRPLLPFFIGDEFWDTFWNVVFNGISFTFLGFFCIFLTTHQLVIASFLITFLTGVAYLYLEEDIGARLAIPMTAFTFAVALVQLLSMCPPSKLLLLMGSVFTVVNLATYEYFGLLTLFWSSPDIVMIVVWAANGFYALILLVLSRELGRQKGENAEIERDRSGSFRTIVTTIT</sequence>
<feature type="transmembrane region" description="Helical" evidence="1">
    <location>
        <begin position="21"/>
        <end position="40"/>
    </location>
</feature>
<dbReference type="SUPFAM" id="SSF103473">
    <property type="entry name" value="MFS general substrate transporter"/>
    <property type="match status" value="1"/>
</dbReference>
<feature type="transmembrane region" description="Helical" evidence="1">
    <location>
        <begin position="113"/>
        <end position="131"/>
    </location>
</feature>
<dbReference type="InterPro" id="IPR036259">
    <property type="entry name" value="MFS_trans_sf"/>
</dbReference>
<dbReference type="Proteomes" id="UP000069940">
    <property type="component" value="Unassembled WGS sequence"/>
</dbReference>
<feature type="transmembrane region" description="Helical" evidence="1">
    <location>
        <begin position="314"/>
        <end position="332"/>
    </location>
</feature>
<feature type="transmembrane region" description="Helical" evidence="1">
    <location>
        <begin position="171"/>
        <end position="192"/>
    </location>
</feature>
<organism evidence="2 3">
    <name type="scientific">Aedes albopictus</name>
    <name type="common">Asian tiger mosquito</name>
    <name type="synonym">Stegomyia albopicta</name>
    <dbReference type="NCBI Taxonomy" id="7160"/>
    <lineage>
        <taxon>Eukaryota</taxon>
        <taxon>Metazoa</taxon>
        <taxon>Ecdysozoa</taxon>
        <taxon>Arthropoda</taxon>
        <taxon>Hexapoda</taxon>
        <taxon>Insecta</taxon>
        <taxon>Pterygota</taxon>
        <taxon>Neoptera</taxon>
        <taxon>Endopterygota</taxon>
        <taxon>Diptera</taxon>
        <taxon>Nematocera</taxon>
        <taxon>Culicoidea</taxon>
        <taxon>Culicidae</taxon>
        <taxon>Culicinae</taxon>
        <taxon>Aedini</taxon>
        <taxon>Aedes</taxon>
        <taxon>Stegomyia</taxon>
    </lineage>
</organism>
<keyword evidence="1" id="KW-0812">Transmembrane</keyword>
<dbReference type="GeneID" id="109432422"/>
<keyword evidence="1" id="KW-1133">Transmembrane helix</keyword>
<keyword evidence="3" id="KW-1185">Reference proteome</keyword>
<proteinExistence type="predicted"/>
<dbReference type="RefSeq" id="XP_019564308.2">
    <property type="nucleotide sequence ID" value="XM_019708763.3"/>
</dbReference>
<feature type="transmembrane region" description="Helical" evidence="1">
    <location>
        <begin position="204"/>
        <end position="225"/>
    </location>
</feature>
<evidence type="ECO:0000313" key="2">
    <source>
        <dbReference type="EnsemblMetazoa" id="AALFPA23_006535.P8522"/>
    </source>
</evidence>
<evidence type="ECO:0000256" key="1">
    <source>
        <dbReference type="SAM" id="Phobius"/>
    </source>
</evidence>
<feature type="transmembrane region" description="Helical" evidence="1">
    <location>
        <begin position="85"/>
        <end position="106"/>
    </location>
</feature>
<feature type="transmembrane region" description="Helical" evidence="1">
    <location>
        <begin position="246"/>
        <end position="266"/>
    </location>
</feature>
<feature type="transmembrane region" description="Helical" evidence="1">
    <location>
        <begin position="396"/>
        <end position="415"/>
    </location>
</feature>
<feature type="transmembrane region" description="Helical" evidence="1">
    <location>
        <begin position="338"/>
        <end position="358"/>
    </location>
</feature>
<reference evidence="2" key="2">
    <citation type="submission" date="2025-05" db="UniProtKB">
        <authorList>
            <consortium name="EnsemblMetazoa"/>
        </authorList>
    </citation>
    <scope>IDENTIFICATION</scope>
    <source>
        <strain evidence="2">Foshan</strain>
    </source>
</reference>
<feature type="transmembrane region" description="Helical" evidence="1">
    <location>
        <begin position="365"/>
        <end position="384"/>
    </location>
</feature>
<protein>
    <submittedName>
        <fullName evidence="2">Uncharacterized protein</fullName>
    </submittedName>
</protein>
<reference evidence="3" key="1">
    <citation type="journal article" date="2015" name="Proc. Natl. Acad. Sci. U.S.A.">
        <title>Genome sequence of the Asian Tiger mosquito, Aedes albopictus, reveals insights into its biology, genetics, and evolution.</title>
        <authorList>
            <person name="Chen X.G."/>
            <person name="Jiang X."/>
            <person name="Gu J."/>
            <person name="Xu M."/>
            <person name="Wu Y."/>
            <person name="Deng Y."/>
            <person name="Zhang C."/>
            <person name="Bonizzoni M."/>
            <person name="Dermauw W."/>
            <person name="Vontas J."/>
            <person name="Armbruster P."/>
            <person name="Huang X."/>
            <person name="Yang Y."/>
            <person name="Zhang H."/>
            <person name="He W."/>
            <person name="Peng H."/>
            <person name="Liu Y."/>
            <person name="Wu K."/>
            <person name="Chen J."/>
            <person name="Lirakis M."/>
            <person name="Topalis P."/>
            <person name="Van Leeuwen T."/>
            <person name="Hall A.B."/>
            <person name="Jiang X."/>
            <person name="Thorpe C."/>
            <person name="Mueller R.L."/>
            <person name="Sun C."/>
            <person name="Waterhouse R.M."/>
            <person name="Yan G."/>
            <person name="Tu Z.J."/>
            <person name="Fang X."/>
            <person name="James A.A."/>
        </authorList>
    </citation>
    <scope>NUCLEOTIDE SEQUENCE [LARGE SCALE GENOMIC DNA]</scope>
    <source>
        <strain evidence="3">Foshan</strain>
    </source>
</reference>
<feature type="transmembrane region" description="Helical" evidence="1">
    <location>
        <begin position="289"/>
        <end position="309"/>
    </location>
</feature>
<accession>A0ABM1Y7L9</accession>
<name>A0ABM1Y7L9_AEDAL</name>
<evidence type="ECO:0000313" key="3">
    <source>
        <dbReference type="Proteomes" id="UP000069940"/>
    </source>
</evidence>
<dbReference type="EnsemblMetazoa" id="AALFPA23_006535.R8522">
    <property type="protein sequence ID" value="AALFPA23_006535.P8522"/>
    <property type="gene ID" value="AALFPA23_006535"/>
</dbReference>
<feature type="transmembrane region" description="Helical" evidence="1">
    <location>
        <begin position="137"/>
        <end position="159"/>
    </location>
</feature>